<dbReference type="EMBL" id="JAGMVJ010000017">
    <property type="protein sequence ID" value="KAH7078423.1"/>
    <property type="molecule type" value="Genomic_DNA"/>
</dbReference>
<dbReference type="Proteomes" id="UP000813461">
    <property type="component" value="Unassembled WGS sequence"/>
</dbReference>
<evidence type="ECO:0000313" key="2">
    <source>
        <dbReference type="Proteomes" id="UP000813461"/>
    </source>
</evidence>
<accession>A0A8K0VUI6</accession>
<evidence type="ECO:0000313" key="1">
    <source>
        <dbReference type="EMBL" id="KAH7078423.1"/>
    </source>
</evidence>
<dbReference type="OrthoDB" id="10335984at2759"/>
<name>A0A8K0VUI6_9PLEO</name>
<dbReference type="AlphaFoldDB" id="A0A8K0VUI6"/>
<protein>
    <submittedName>
        <fullName evidence="1">Uncharacterized protein</fullName>
    </submittedName>
</protein>
<sequence length="215" mass="23880">MRNRERLQLFDRSTGKLLLIRTNVHMLKKRDELEVCFIDTRSFDHDGKIETLARCGASARRFSGVKSNSRDNFAMKHSSNLRPRAWTVGRGMSSEMRNCTGFIIRVIIVGPQMRARSCDCRSARRLPAPVSLNIESCSVHRAAMFKDVEKFASTVAHHAQISDRLGILPQRIAGVTEAALHASAAQVVAVEKQSTSCHTALFGSAASKKNPEQIC</sequence>
<gene>
    <name evidence="1" type="ORF">FB567DRAFT_582664</name>
</gene>
<comment type="caution">
    <text evidence="1">The sequence shown here is derived from an EMBL/GenBank/DDBJ whole genome shotgun (WGS) entry which is preliminary data.</text>
</comment>
<keyword evidence="2" id="KW-1185">Reference proteome</keyword>
<proteinExistence type="predicted"/>
<organism evidence="1 2">
    <name type="scientific">Paraphoma chrysanthemicola</name>
    <dbReference type="NCBI Taxonomy" id="798071"/>
    <lineage>
        <taxon>Eukaryota</taxon>
        <taxon>Fungi</taxon>
        <taxon>Dikarya</taxon>
        <taxon>Ascomycota</taxon>
        <taxon>Pezizomycotina</taxon>
        <taxon>Dothideomycetes</taxon>
        <taxon>Pleosporomycetidae</taxon>
        <taxon>Pleosporales</taxon>
        <taxon>Pleosporineae</taxon>
        <taxon>Phaeosphaeriaceae</taxon>
        <taxon>Paraphoma</taxon>
    </lineage>
</organism>
<reference evidence="1" key="1">
    <citation type="journal article" date="2021" name="Nat. Commun.">
        <title>Genetic determinants of endophytism in the Arabidopsis root mycobiome.</title>
        <authorList>
            <person name="Mesny F."/>
            <person name="Miyauchi S."/>
            <person name="Thiergart T."/>
            <person name="Pickel B."/>
            <person name="Atanasova L."/>
            <person name="Karlsson M."/>
            <person name="Huettel B."/>
            <person name="Barry K.W."/>
            <person name="Haridas S."/>
            <person name="Chen C."/>
            <person name="Bauer D."/>
            <person name="Andreopoulos W."/>
            <person name="Pangilinan J."/>
            <person name="LaButti K."/>
            <person name="Riley R."/>
            <person name="Lipzen A."/>
            <person name="Clum A."/>
            <person name="Drula E."/>
            <person name="Henrissat B."/>
            <person name="Kohler A."/>
            <person name="Grigoriev I.V."/>
            <person name="Martin F.M."/>
            <person name="Hacquard S."/>
        </authorList>
    </citation>
    <scope>NUCLEOTIDE SEQUENCE</scope>
    <source>
        <strain evidence="1">MPI-SDFR-AT-0120</strain>
    </source>
</reference>